<comment type="similarity">
    <text evidence="1 2">Belongs to the phospholipid scramblase family.</text>
</comment>
<reference evidence="3" key="1">
    <citation type="submission" date="2021-01" db="EMBL/GenBank/DDBJ databases">
        <authorList>
            <person name="Corre E."/>
            <person name="Pelletier E."/>
            <person name="Niang G."/>
            <person name="Scheremetjew M."/>
            <person name="Finn R."/>
            <person name="Kale V."/>
            <person name="Holt S."/>
            <person name="Cochrane G."/>
            <person name="Meng A."/>
            <person name="Brown T."/>
            <person name="Cohen L."/>
        </authorList>
    </citation>
    <scope>NUCLEOTIDE SEQUENCE</scope>
    <source>
        <strain evidence="3">CCMP3328</strain>
    </source>
</reference>
<dbReference type="AlphaFoldDB" id="A0A7R9WW98"/>
<proteinExistence type="inferred from homology"/>
<dbReference type="PANTHER" id="PTHR23248:SF9">
    <property type="entry name" value="PHOSPHOLIPID SCRAMBLASE"/>
    <property type="match status" value="1"/>
</dbReference>
<dbReference type="PANTHER" id="PTHR23248">
    <property type="entry name" value="PHOSPHOLIPID SCRAMBLASE-RELATED"/>
    <property type="match status" value="1"/>
</dbReference>
<organism evidence="3">
    <name type="scientific">Craspedostauros australis</name>
    <dbReference type="NCBI Taxonomy" id="1486917"/>
    <lineage>
        <taxon>Eukaryota</taxon>
        <taxon>Sar</taxon>
        <taxon>Stramenopiles</taxon>
        <taxon>Ochrophyta</taxon>
        <taxon>Bacillariophyta</taxon>
        <taxon>Bacillariophyceae</taxon>
        <taxon>Bacillariophycidae</taxon>
        <taxon>Naviculales</taxon>
        <taxon>Naviculaceae</taxon>
        <taxon>Craspedostauros</taxon>
    </lineage>
</organism>
<dbReference type="GO" id="GO:0005886">
    <property type="term" value="C:plasma membrane"/>
    <property type="evidence" value="ECO:0007669"/>
    <property type="project" value="TreeGrafter"/>
</dbReference>
<evidence type="ECO:0000313" key="3">
    <source>
        <dbReference type="EMBL" id="CAD8335362.1"/>
    </source>
</evidence>
<dbReference type="InterPro" id="IPR005552">
    <property type="entry name" value="Scramblase"/>
</dbReference>
<protein>
    <recommendedName>
        <fullName evidence="2">Phospholipid scramblase</fullName>
    </recommendedName>
</protein>
<dbReference type="GO" id="GO:0017128">
    <property type="term" value="F:phospholipid scramblase activity"/>
    <property type="evidence" value="ECO:0007669"/>
    <property type="project" value="InterPro"/>
</dbReference>
<evidence type="ECO:0000256" key="1">
    <source>
        <dbReference type="ARBA" id="ARBA00005350"/>
    </source>
</evidence>
<sequence>MEANKMEDRGSNALKTHMAGCQKLDIRQTRRGWCQELLGCEALTEFKYFMGNDQVFHSIEEASCCCRFCCSPVHPYKMTVKELNTDAELVTIDRPMSCMPCGCKCCCYQVASFTSDGTTLGSIKEDYWYCVPSFKIFDSNGEPMYKLHQPTCCGGVCVNCCAEGNPCGKGCCKASFRVYPADQQQTNGDAPFVGSILRKPKSVATELFTDAQAFEVDFPENSSADQKGILMGTTIFINTNFFEAAK</sequence>
<dbReference type="Pfam" id="PF03803">
    <property type="entry name" value="Scramblase"/>
    <property type="match status" value="1"/>
</dbReference>
<evidence type="ECO:0000256" key="2">
    <source>
        <dbReference type="RuleBase" id="RU363116"/>
    </source>
</evidence>
<dbReference type="EMBL" id="HBEF01011871">
    <property type="protein sequence ID" value="CAD8335362.1"/>
    <property type="molecule type" value="Transcribed_RNA"/>
</dbReference>
<name>A0A7R9WW98_9STRA</name>
<accession>A0A7R9WW98</accession>
<gene>
    <name evidence="3" type="ORF">CAUS1442_LOCUS7467</name>
</gene>